<keyword evidence="1" id="KW-0614">Plasmid</keyword>
<dbReference type="EMBL" id="CP025410">
    <property type="protein sequence ID" value="AUH35722.1"/>
    <property type="molecule type" value="Genomic_DNA"/>
</dbReference>
<gene>
    <name evidence="1" type="ORF">CUV01_19255</name>
</gene>
<dbReference type="RefSeq" id="WP_101462372.1">
    <property type="nucleotide sequence ID" value="NZ_CP025410.1"/>
</dbReference>
<keyword evidence="2" id="KW-1185">Reference proteome</keyword>
<evidence type="ECO:0000313" key="2">
    <source>
        <dbReference type="Proteomes" id="UP000233742"/>
    </source>
</evidence>
<dbReference type="AlphaFoldDB" id="A0A2K9F5T1"/>
<proteinExistence type="predicted"/>
<accession>A0A2K9F5T1</accession>
<geneLocation type="plasmid" evidence="2">
    <name>pbm152</name>
</geneLocation>
<organism evidence="1 2">
    <name type="scientific">Paracoccus tegillarcae</name>
    <dbReference type="NCBI Taxonomy" id="1529068"/>
    <lineage>
        <taxon>Bacteria</taxon>
        <taxon>Pseudomonadati</taxon>
        <taxon>Pseudomonadota</taxon>
        <taxon>Alphaproteobacteria</taxon>
        <taxon>Rhodobacterales</taxon>
        <taxon>Paracoccaceae</taxon>
        <taxon>Paracoccus</taxon>
    </lineage>
</organism>
<dbReference type="Proteomes" id="UP000233742">
    <property type="component" value="Plasmid pBM152"/>
</dbReference>
<evidence type="ECO:0000313" key="1">
    <source>
        <dbReference type="EMBL" id="AUH35722.1"/>
    </source>
</evidence>
<reference evidence="1 2" key="1">
    <citation type="submission" date="2017-12" db="EMBL/GenBank/DDBJ databases">
        <authorList>
            <person name="Hurst M.R.H."/>
        </authorList>
    </citation>
    <scope>NUCLEOTIDE SEQUENCE [LARGE SCALE GENOMIC DNA]</scope>
    <source>
        <strain evidence="1 2">BM15</strain>
        <plasmid evidence="2">Plasmid pbm152</plasmid>
    </source>
</reference>
<dbReference type="OrthoDB" id="7770931at2"/>
<dbReference type="KEGG" id="paro:CUV01_19255"/>
<sequence>MTTAEKQNQARLHDAARLNRVAELVDAIRACAPEDAEIVLSIFLEELRGDDPQTELIEVQSDAEFWAGLASFDQLRAYFIATGSRLVRYPLGINGRKRMIQVMLAGMTPAERQTVIAELARGETRQVAG</sequence>
<protein>
    <submittedName>
        <fullName evidence="1">Uncharacterized protein</fullName>
    </submittedName>
</protein>
<name>A0A2K9F5T1_9RHOB</name>